<feature type="region of interest" description="Disordered" evidence="1">
    <location>
        <begin position="90"/>
        <end position="114"/>
    </location>
</feature>
<evidence type="ECO:0000313" key="3">
    <source>
        <dbReference type="EMBL" id="CAG1833909.1"/>
    </source>
</evidence>
<name>A0A8D6ZRK7_MUSAM</name>
<evidence type="ECO:0000256" key="2">
    <source>
        <dbReference type="SAM" id="Phobius"/>
    </source>
</evidence>
<gene>
    <name evidence="3" type="ORF">GSMUA_220140.1</name>
</gene>
<keyword evidence="2" id="KW-0472">Membrane</keyword>
<keyword evidence="2" id="KW-0812">Transmembrane</keyword>
<sequence>SCWAAVEVATALPSATRLTRLAVAVVTPAIAAYTAWVILVESSITKVRTPACKQPSVDLRVQLKRRVFFFLLHSASTASRVVAGRACSSAGDVPRQDVGQKDRRTQQEQVWPAH</sequence>
<evidence type="ECO:0000256" key="1">
    <source>
        <dbReference type="SAM" id="MobiDB-lite"/>
    </source>
</evidence>
<protein>
    <submittedName>
        <fullName evidence="3">(wild Malaysian banana) hypothetical protein</fullName>
    </submittedName>
</protein>
<feature type="non-terminal residue" evidence="3">
    <location>
        <position position="1"/>
    </location>
</feature>
<proteinExistence type="predicted"/>
<reference evidence="3" key="1">
    <citation type="submission" date="2021-03" db="EMBL/GenBank/DDBJ databases">
        <authorList>
            <consortium name="Genoscope - CEA"/>
            <person name="William W."/>
        </authorList>
    </citation>
    <scope>NUCLEOTIDE SEQUENCE</scope>
    <source>
        <strain evidence="3">Doubled-haploid Pahang</strain>
    </source>
</reference>
<keyword evidence="2" id="KW-1133">Transmembrane helix</keyword>
<feature type="compositionally biased region" description="Basic and acidic residues" evidence="1">
    <location>
        <begin position="94"/>
        <end position="106"/>
    </location>
</feature>
<accession>A0A8D6ZRK7</accession>
<feature type="non-terminal residue" evidence="3">
    <location>
        <position position="114"/>
    </location>
</feature>
<dbReference type="EMBL" id="HG996474">
    <property type="protein sequence ID" value="CAG1833909.1"/>
    <property type="molecule type" value="Genomic_DNA"/>
</dbReference>
<dbReference type="AlphaFoldDB" id="A0A8D6ZRK7"/>
<feature type="transmembrane region" description="Helical" evidence="2">
    <location>
        <begin position="21"/>
        <end position="40"/>
    </location>
</feature>
<organism evidence="3">
    <name type="scientific">Musa acuminata subsp. malaccensis</name>
    <name type="common">Wild banana</name>
    <name type="synonym">Musa malaccensis</name>
    <dbReference type="NCBI Taxonomy" id="214687"/>
    <lineage>
        <taxon>Eukaryota</taxon>
        <taxon>Viridiplantae</taxon>
        <taxon>Streptophyta</taxon>
        <taxon>Embryophyta</taxon>
        <taxon>Tracheophyta</taxon>
        <taxon>Spermatophyta</taxon>
        <taxon>Magnoliopsida</taxon>
        <taxon>Liliopsida</taxon>
        <taxon>Zingiberales</taxon>
        <taxon>Musaceae</taxon>
        <taxon>Musa</taxon>
    </lineage>
</organism>